<feature type="transmembrane region" description="Helical" evidence="11">
    <location>
        <begin position="155"/>
        <end position="177"/>
    </location>
</feature>
<dbReference type="GO" id="GO:0004930">
    <property type="term" value="F:G protein-coupled receptor activity"/>
    <property type="evidence" value="ECO:0007669"/>
    <property type="project" value="UniProtKB-KW"/>
</dbReference>
<keyword evidence="9" id="KW-0807">Transducer</keyword>
<evidence type="ECO:0000256" key="1">
    <source>
        <dbReference type="ARBA" id="ARBA00004651"/>
    </source>
</evidence>
<reference evidence="13" key="1">
    <citation type="submission" date="2018-11" db="EMBL/GenBank/DDBJ databases">
        <authorList>
            <consortium name="Pathogen Informatics"/>
        </authorList>
    </citation>
    <scope>NUCLEOTIDE SEQUENCE</scope>
</reference>
<dbReference type="AlphaFoldDB" id="A0A3S4ZY15"/>
<feature type="domain" description="G-protein coupled receptors family 1 profile" evidence="12">
    <location>
        <begin position="1007"/>
        <end position="1081"/>
    </location>
</feature>
<feature type="domain" description="G-protein coupled receptors family 1 profile" evidence="12">
    <location>
        <begin position="55"/>
        <end position="311"/>
    </location>
</feature>
<dbReference type="EMBL" id="CAAALY010007651">
    <property type="protein sequence ID" value="VEL09950.1"/>
    <property type="molecule type" value="Genomic_DNA"/>
</dbReference>
<dbReference type="OrthoDB" id="5955450at2759"/>
<name>A0A3S4ZY15_9PLAT</name>
<feature type="transmembrane region" description="Helical" evidence="11">
    <location>
        <begin position="1028"/>
        <end position="1047"/>
    </location>
</feature>
<dbReference type="PANTHER" id="PTHR24248:SF125">
    <property type="entry name" value="DOPAMINE D2-LIKE RECEPTOR"/>
    <property type="match status" value="1"/>
</dbReference>
<sequence>MKNTSSGPSLFEIGSEVYNQLVKWPSPGLSLVYETWAFILVSSLLAGLTIWTILGNGLVFAALYRFSRLRSLSNFLIGSLALSDLLLALTILPLSAANDLTGHWLFGRQLCNLWLSLDVLYCTASVWNLVVIAFDRFTATAFPVWYRGRRTLSRVFAYAAFAWLFSILICLPGLFGWGSKKATATLSEPPNQKREEIGSAYPQLVQDSGGNNNYSLETVALKAANLDNSAVSKPLRPPDEELTETHVFDPVTRCYTCVLYTEPEYVVYSAMGSFIIPLVIMLCLYAKIFAVLRQRGRILRQKKKSTMNALVPSGHASASGSREMNELTGPIGESRFIRRKGEMDVGKVENDGISMGKQDHNKARIHILVDLSEAPASHQKNERSGDSKEHHISTPALNFTLTAPTTPAVNCGSNSTSSTLSLVSAGALLHGRRAHGNIRYIASGWGFIQDLRVNDELERNEMNDCLRQIESHCPGENGPSSRPAQDGKSVMFNCAVSQPASDLFLSISSSGLEPKMENEVSRSSPPCLANQLSSRMTQRRIENRLEQCERRRRRRRRLKQRRREGASACALGLNACCVEKAGNSGKCRDNSTLSITEGCSCGGIEAMTRQRMLSRPEIGQFFIDATGDFETSEADSTASYFDRLYLKEIEENKCSFSKYDDSLYSDFSVSQTCLSAEKEKNQMDKSDKWNKGSETNGKEYINQTCKKAYKTCGLQETDRGSGKEEEEEQEDDGEEEEEAEAEEEEEEDEEDVGEAEGDFQKEAGLHSCYHGLPTNRELTEKSQSHKSSSGIMITLCDRRTDPGSNIASQNPIQPMTVPKSEAPSTLIIQVRMNGYLHGQRGFRIPTRHKNKSKRSQKWRWLSKESKMKPPDIMITNKIAKTKASKGREMNDGVNWNTVERPFLKNMHRIAEATSQSRGSLQRDQILGMPKARMKGWRNGENRNEATEIVLNDQNVGLQKISDKSQQHPKYEQFGAPIGSSDEPVYLTPNRAGLNLASCEWEREHQHLQQQQQQRSTDSRESRATKHMAMIMLIFAFCWIPFTLMYLVRALCGELFCPDKPHLRVFVTWLGYANSGLNPILYAIFNEEFRSAFASLLGCNGAKRLGAGVSR</sequence>
<evidence type="ECO:0000256" key="8">
    <source>
        <dbReference type="ARBA" id="ARBA00023170"/>
    </source>
</evidence>
<keyword evidence="2" id="KW-1003">Cell membrane</keyword>
<dbReference type="Pfam" id="PF00001">
    <property type="entry name" value="7tm_1"/>
    <property type="match status" value="2"/>
</dbReference>
<dbReference type="SUPFAM" id="SSF81321">
    <property type="entry name" value="Family A G protein-coupled receptor-like"/>
    <property type="match status" value="3"/>
</dbReference>
<keyword evidence="3 11" id="KW-0812">Transmembrane</keyword>
<organism evidence="13 14">
    <name type="scientific">Protopolystoma xenopodis</name>
    <dbReference type="NCBI Taxonomy" id="117903"/>
    <lineage>
        <taxon>Eukaryota</taxon>
        <taxon>Metazoa</taxon>
        <taxon>Spiralia</taxon>
        <taxon>Lophotrochozoa</taxon>
        <taxon>Platyhelminthes</taxon>
        <taxon>Monogenea</taxon>
        <taxon>Polyopisthocotylea</taxon>
        <taxon>Polystomatidea</taxon>
        <taxon>Polystomatidae</taxon>
        <taxon>Protopolystoma</taxon>
    </lineage>
</organism>
<evidence type="ECO:0000256" key="4">
    <source>
        <dbReference type="ARBA" id="ARBA00022989"/>
    </source>
</evidence>
<protein>
    <recommendedName>
        <fullName evidence="12">G-protein coupled receptors family 1 profile domain-containing protein</fullName>
    </recommendedName>
</protein>
<feature type="transmembrane region" description="Helical" evidence="11">
    <location>
        <begin position="265"/>
        <end position="292"/>
    </location>
</feature>
<gene>
    <name evidence="13" type="ORF">PXEA_LOCUS3390</name>
</gene>
<dbReference type="PANTHER" id="PTHR24248">
    <property type="entry name" value="ADRENERGIC RECEPTOR-RELATED G-PROTEIN COUPLED RECEPTOR"/>
    <property type="match status" value="1"/>
</dbReference>
<keyword evidence="5" id="KW-0297">G-protein coupled receptor</keyword>
<evidence type="ECO:0000256" key="11">
    <source>
        <dbReference type="SAM" id="Phobius"/>
    </source>
</evidence>
<proteinExistence type="predicted"/>
<dbReference type="InterPro" id="IPR000276">
    <property type="entry name" value="GPCR_Rhodpsn"/>
</dbReference>
<comment type="caution">
    <text evidence="13">The sequence shown here is derived from an EMBL/GenBank/DDBJ whole genome shotgun (WGS) entry which is preliminary data.</text>
</comment>
<feature type="transmembrane region" description="Helical" evidence="11">
    <location>
        <begin position="75"/>
        <end position="94"/>
    </location>
</feature>
<evidence type="ECO:0000313" key="13">
    <source>
        <dbReference type="EMBL" id="VEL09950.1"/>
    </source>
</evidence>
<accession>A0A3S4ZY15</accession>
<feature type="region of interest" description="Disordered" evidence="10">
    <location>
        <begin position="715"/>
        <end position="755"/>
    </location>
</feature>
<evidence type="ECO:0000256" key="10">
    <source>
        <dbReference type="SAM" id="MobiDB-lite"/>
    </source>
</evidence>
<evidence type="ECO:0000256" key="5">
    <source>
        <dbReference type="ARBA" id="ARBA00023040"/>
    </source>
</evidence>
<keyword evidence="4 11" id="KW-1133">Transmembrane helix</keyword>
<evidence type="ECO:0000259" key="12">
    <source>
        <dbReference type="PROSITE" id="PS50262"/>
    </source>
</evidence>
<feature type="compositionally biased region" description="Acidic residues" evidence="10">
    <location>
        <begin position="724"/>
        <end position="755"/>
    </location>
</feature>
<feature type="transmembrane region" description="Helical" evidence="11">
    <location>
        <begin position="114"/>
        <end position="134"/>
    </location>
</feature>
<dbReference type="InterPro" id="IPR017452">
    <property type="entry name" value="GPCR_Rhodpsn_7TM"/>
</dbReference>
<evidence type="ECO:0000256" key="7">
    <source>
        <dbReference type="ARBA" id="ARBA00023157"/>
    </source>
</evidence>
<feature type="transmembrane region" description="Helical" evidence="11">
    <location>
        <begin position="36"/>
        <end position="63"/>
    </location>
</feature>
<evidence type="ECO:0000256" key="6">
    <source>
        <dbReference type="ARBA" id="ARBA00023136"/>
    </source>
</evidence>
<dbReference type="GO" id="GO:0005886">
    <property type="term" value="C:plasma membrane"/>
    <property type="evidence" value="ECO:0007669"/>
    <property type="project" value="UniProtKB-SubCell"/>
</dbReference>
<evidence type="ECO:0000313" key="14">
    <source>
        <dbReference type="Proteomes" id="UP000784294"/>
    </source>
</evidence>
<comment type="subcellular location">
    <subcellularLocation>
        <location evidence="1">Cell membrane</location>
        <topology evidence="1">Multi-pass membrane protein</topology>
    </subcellularLocation>
</comment>
<dbReference type="Proteomes" id="UP000784294">
    <property type="component" value="Unassembled WGS sequence"/>
</dbReference>
<keyword evidence="14" id="KW-1185">Reference proteome</keyword>
<keyword evidence="7" id="KW-1015">Disulfide bond</keyword>
<dbReference type="PROSITE" id="PS50262">
    <property type="entry name" value="G_PROTEIN_RECEP_F1_2"/>
    <property type="match status" value="2"/>
</dbReference>
<keyword evidence="8" id="KW-0675">Receptor</keyword>
<evidence type="ECO:0000256" key="2">
    <source>
        <dbReference type="ARBA" id="ARBA00022475"/>
    </source>
</evidence>
<evidence type="ECO:0000256" key="9">
    <source>
        <dbReference type="ARBA" id="ARBA00023224"/>
    </source>
</evidence>
<dbReference type="Gene3D" id="1.20.1070.10">
    <property type="entry name" value="Rhodopsin 7-helix transmembrane proteins"/>
    <property type="match status" value="2"/>
</dbReference>
<evidence type="ECO:0000256" key="3">
    <source>
        <dbReference type="ARBA" id="ARBA00022692"/>
    </source>
</evidence>
<dbReference type="PRINTS" id="PR00237">
    <property type="entry name" value="GPCRRHODOPSN"/>
</dbReference>
<keyword evidence="6 11" id="KW-0472">Membrane</keyword>